<dbReference type="GO" id="GO:0032259">
    <property type="term" value="P:methylation"/>
    <property type="evidence" value="ECO:0007669"/>
    <property type="project" value="UniProtKB-KW"/>
</dbReference>
<gene>
    <name evidence="2" type="ORF">J2Z64_002256</name>
</gene>
<dbReference type="EMBL" id="JAGGMB010000006">
    <property type="protein sequence ID" value="MBP2078001.1"/>
    <property type="molecule type" value="Genomic_DNA"/>
</dbReference>
<name>A0A9X0YVZ7_9BACI</name>
<keyword evidence="3" id="KW-1185">Reference proteome</keyword>
<evidence type="ECO:0000259" key="1">
    <source>
        <dbReference type="Pfam" id="PF08241"/>
    </source>
</evidence>
<proteinExistence type="predicted"/>
<feature type="domain" description="Methyltransferase type 11" evidence="1">
    <location>
        <begin position="47"/>
        <end position="137"/>
    </location>
</feature>
<accession>A0A9X0YVZ7</accession>
<evidence type="ECO:0000313" key="2">
    <source>
        <dbReference type="EMBL" id="MBP2078001.1"/>
    </source>
</evidence>
<organism evidence="2 3">
    <name type="scientific">Oceanobacillus polygoni</name>
    <dbReference type="NCBI Taxonomy" id="1235259"/>
    <lineage>
        <taxon>Bacteria</taxon>
        <taxon>Bacillati</taxon>
        <taxon>Bacillota</taxon>
        <taxon>Bacilli</taxon>
        <taxon>Bacillales</taxon>
        <taxon>Bacillaceae</taxon>
        <taxon>Oceanobacillus</taxon>
    </lineage>
</organism>
<dbReference type="Proteomes" id="UP001138793">
    <property type="component" value="Unassembled WGS sequence"/>
</dbReference>
<dbReference type="SUPFAM" id="SSF53335">
    <property type="entry name" value="S-adenosyl-L-methionine-dependent methyltransferases"/>
    <property type="match status" value="1"/>
</dbReference>
<dbReference type="GO" id="GO:0008757">
    <property type="term" value="F:S-adenosylmethionine-dependent methyltransferase activity"/>
    <property type="evidence" value="ECO:0007669"/>
    <property type="project" value="InterPro"/>
</dbReference>
<sequence>MTETKLNEIHDHWVNNSTPMRYANKLERSEFLLKYVEKYVERKGKVLEVGCNVGRNLNHLYEHGYKGMTGIEISQEAAICLQKTYPKLADDAVIINSPVEDVIKRFLPNSFNLVFSMAVFEHIHPDSEWIFEEIARITGAYLITVEAEGASSWHIFSRNYKTIFENYGFKQVTESNCKEAGLEHYTLRVFKKVGK</sequence>
<dbReference type="Pfam" id="PF08241">
    <property type="entry name" value="Methyltransf_11"/>
    <property type="match status" value="1"/>
</dbReference>
<dbReference type="InterPro" id="IPR029063">
    <property type="entry name" value="SAM-dependent_MTases_sf"/>
</dbReference>
<dbReference type="CDD" id="cd02440">
    <property type="entry name" value="AdoMet_MTases"/>
    <property type="match status" value="1"/>
</dbReference>
<keyword evidence="2" id="KW-0808">Transferase</keyword>
<reference evidence="2" key="1">
    <citation type="submission" date="2021-03" db="EMBL/GenBank/DDBJ databases">
        <title>Genomic Encyclopedia of Type Strains, Phase IV (KMG-IV): sequencing the most valuable type-strain genomes for metagenomic binning, comparative biology and taxonomic classification.</title>
        <authorList>
            <person name="Goeker M."/>
        </authorList>
    </citation>
    <scope>NUCLEOTIDE SEQUENCE</scope>
    <source>
        <strain evidence="2">DSM 107338</strain>
    </source>
</reference>
<comment type="caution">
    <text evidence="2">The sequence shown here is derived from an EMBL/GenBank/DDBJ whole genome shotgun (WGS) entry which is preliminary data.</text>
</comment>
<protein>
    <submittedName>
        <fullName evidence="2">SAM-dependent methyltransferase</fullName>
    </submittedName>
</protein>
<evidence type="ECO:0000313" key="3">
    <source>
        <dbReference type="Proteomes" id="UP001138793"/>
    </source>
</evidence>
<dbReference type="InterPro" id="IPR013216">
    <property type="entry name" value="Methyltransf_11"/>
</dbReference>
<dbReference type="AlphaFoldDB" id="A0A9X0YVZ7"/>
<dbReference type="RefSeq" id="WP_246811912.1">
    <property type="nucleotide sequence ID" value="NZ_JAGGMB010000006.1"/>
</dbReference>
<dbReference type="Gene3D" id="3.40.50.150">
    <property type="entry name" value="Vaccinia Virus protein VP39"/>
    <property type="match status" value="1"/>
</dbReference>
<keyword evidence="2" id="KW-0489">Methyltransferase</keyword>